<accession>A0ACC2N8S1</accession>
<organism evidence="1 2">
    <name type="scientific">Eretmocerus hayati</name>
    <dbReference type="NCBI Taxonomy" id="131215"/>
    <lineage>
        <taxon>Eukaryota</taxon>
        <taxon>Metazoa</taxon>
        <taxon>Ecdysozoa</taxon>
        <taxon>Arthropoda</taxon>
        <taxon>Hexapoda</taxon>
        <taxon>Insecta</taxon>
        <taxon>Pterygota</taxon>
        <taxon>Neoptera</taxon>
        <taxon>Endopterygota</taxon>
        <taxon>Hymenoptera</taxon>
        <taxon>Apocrita</taxon>
        <taxon>Proctotrupomorpha</taxon>
        <taxon>Chalcidoidea</taxon>
        <taxon>Aphelinidae</taxon>
        <taxon>Aphelininae</taxon>
        <taxon>Eretmocerus</taxon>
    </lineage>
</organism>
<protein>
    <submittedName>
        <fullName evidence="1">Uncharacterized protein</fullName>
    </submittedName>
</protein>
<name>A0ACC2N8S1_9HYME</name>
<gene>
    <name evidence="1" type="ORF">QAD02_009102</name>
</gene>
<reference evidence="1" key="1">
    <citation type="submission" date="2023-04" db="EMBL/GenBank/DDBJ databases">
        <title>A chromosome-level genome assembly of the parasitoid wasp Eretmocerus hayati.</title>
        <authorList>
            <person name="Zhong Y."/>
            <person name="Liu S."/>
            <person name="Liu Y."/>
        </authorList>
    </citation>
    <scope>NUCLEOTIDE SEQUENCE</scope>
    <source>
        <strain evidence="1">ZJU_SS_LIU_2023</strain>
    </source>
</reference>
<dbReference type="Proteomes" id="UP001239111">
    <property type="component" value="Chromosome 4"/>
</dbReference>
<comment type="caution">
    <text evidence="1">The sequence shown here is derived from an EMBL/GenBank/DDBJ whole genome shotgun (WGS) entry which is preliminary data.</text>
</comment>
<sequence>MAKKSSSDKTPQSGDDSASKSDDPLDPNNPPNFSDSEDYVDDIDDEELLGDILPHRPSETDGVESVIIVDGVPKVEPKKLEKLQMVIEKIFNKFGKILHKDYPQEENGMTKGYTFFEYDNPQSALAAVKGANNHKIDKSHTLKVNLFTDIQKYKNIPDEWEPPKPQPFKAAYDLHSYLLDPDAYDHFCITFGNPGSPSVQVWQNAQPEPIILEDRPRWTDTYVKWSPLGTYLATFHKLGVALWGGPTFSQQVKFMQRGVECIDFSPNEKYMVTFSPRAEANEKRLVMWDILTGQEKRSFSPEGPNVWPIFRWSSNDKYVAYMGEDVLSVYETPSFGLLDKKSIKIPGIRDFSWSPTDNIIAFWVPEDKDVPARVTLMEIPSRNEIRKNNLFNVADCKIFWQKSGDYLCVKVDRFAKRKEKTEQKYTEISKFQTLQHFAGMSYNFEIFHMREKLIPVDSVEIKEPIHSFAWEPVGNKFAIIHGEIPTVNVSFYEVRCGLGPALLKKMEKKACNHLFWSPQGQFIVLAGLTTMSGALEFIDTNDFTIMNLTDHYQTSDVEWDPTGRYVVTSVSCWKTSVDNGYWLWTFQGRILKRVNLNQFNQFLWRPRPPTLLTPEQIKEIKKNLKKYSAQFESKDRLRLTRASKELIEKRCALMKEFETYRSERIEQYNKQKQQRLQLRKHIDTDNLDSDTKNMDEEVVEFFVKEESFVEDK</sequence>
<keyword evidence="2" id="KW-1185">Reference proteome</keyword>
<evidence type="ECO:0000313" key="1">
    <source>
        <dbReference type="EMBL" id="KAJ8667439.1"/>
    </source>
</evidence>
<dbReference type="EMBL" id="CM056744">
    <property type="protein sequence ID" value="KAJ8667439.1"/>
    <property type="molecule type" value="Genomic_DNA"/>
</dbReference>
<evidence type="ECO:0000313" key="2">
    <source>
        <dbReference type="Proteomes" id="UP001239111"/>
    </source>
</evidence>
<proteinExistence type="predicted"/>